<dbReference type="EMBL" id="JAVFKD010000012">
    <property type="protein sequence ID" value="KAK5992494.1"/>
    <property type="molecule type" value="Genomic_DNA"/>
</dbReference>
<proteinExistence type="predicted"/>
<gene>
    <name evidence="1" type="ORF">PT974_05901</name>
</gene>
<accession>A0ABR0SKC0</accession>
<evidence type="ECO:0000313" key="1">
    <source>
        <dbReference type="EMBL" id="KAK5992494.1"/>
    </source>
</evidence>
<organism evidence="1 2">
    <name type="scientific">Cladobotryum mycophilum</name>
    <dbReference type="NCBI Taxonomy" id="491253"/>
    <lineage>
        <taxon>Eukaryota</taxon>
        <taxon>Fungi</taxon>
        <taxon>Dikarya</taxon>
        <taxon>Ascomycota</taxon>
        <taxon>Pezizomycotina</taxon>
        <taxon>Sordariomycetes</taxon>
        <taxon>Hypocreomycetidae</taxon>
        <taxon>Hypocreales</taxon>
        <taxon>Hypocreaceae</taxon>
        <taxon>Cladobotryum</taxon>
    </lineage>
</organism>
<evidence type="ECO:0000313" key="2">
    <source>
        <dbReference type="Proteomes" id="UP001338125"/>
    </source>
</evidence>
<keyword evidence="2" id="KW-1185">Reference proteome</keyword>
<protein>
    <recommendedName>
        <fullName evidence="3">F-box domain-containing protein</fullName>
    </recommendedName>
</protein>
<name>A0ABR0SKC0_9HYPO</name>
<dbReference type="Proteomes" id="UP001338125">
    <property type="component" value="Unassembled WGS sequence"/>
</dbReference>
<reference evidence="1 2" key="1">
    <citation type="submission" date="2024-01" db="EMBL/GenBank/DDBJ databases">
        <title>Complete genome of Cladobotryum mycophilum ATHUM6906.</title>
        <authorList>
            <person name="Christinaki A.C."/>
            <person name="Myridakis A.I."/>
            <person name="Kouvelis V.N."/>
        </authorList>
    </citation>
    <scope>NUCLEOTIDE SEQUENCE [LARGE SCALE GENOMIC DNA]</scope>
    <source>
        <strain evidence="1 2">ATHUM6906</strain>
    </source>
</reference>
<sequence length="469" mass="54424">MDRFQNLSPELSLKILLSCRDFSEAIAFSHASPALYSQLQGSRSKIIWHCFYNDLGEDVIQDALAIVLFPVVNHDEVTKEERTAMLQSHLTRWGRKGFRLVAESYRRGFSIVLQVENLIRHLWLYAKDYLAKATSQHLPRAYRKLPSWSHRDFCQTTTQVSLEREVDHFDIESLSKKKQRLILQAFLRYHLLCKIYGPVGGKLRVVPTEEFCNYDSVVETEYNGYRFDPRDPFRYWDWSLLYRYEDREPETREIQLLPCVREYVLGLYGATIADQVGAGIPTAGTHPEFENAPKNGEGRFQDYDPYSGWERLHHLGGTGWSDGVISLLASSGLDLLTSILRSPVTDFRDFIVIYNQEILRSPPLVDATNVWLPLSAPSRRRRMRWHCNDFVRLHRQRAWALWDDDARHPKLPSEDEYRDIYGPGPVGGLVGWGLENDDTRNEFISHGQGVIAYPSLLAKKPFWKFPVNR</sequence>
<comment type="caution">
    <text evidence="1">The sequence shown here is derived from an EMBL/GenBank/DDBJ whole genome shotgun (WGS) entry which is preliminary data.</text>
</comment>
<evidence type="ECO:0008006" key="3">
    <source>
        <dbReference type="Google" id="ProtNLM"/>
    </source>
</evidence>